<protein>
    <recommendedName>
        <fullName evidence="4">Lipoprotein</fullName>
    </recommendedName>
</protein>
<accession>A0A1I0M7Z4</accession>
<dbReference type="STRING" id="1267423.SAMN05216290_0123"/>
<organism evidence="2 3">
    <name type="scientific">Roseivirga pacifica</name>
    <dbReference type="NCBI Taxonomy" id="1267423"/>
    <lineage>
        <taxon>Bacteria</taxon>
        <taxon>Pseudomonadati</taxon>
        <taxon>Bacteroidota</taxon>
        <taxon>Cytophagia</taxon>
        <taxon>Cytophagales</taxon>
        <taxon>Roseivirgaceae</taxon>
        <taxon>Roseivirga</taxon>
    </lineage>
</organism>
<sequence>MNIFKNTLIIMSMAALISACATGKNAFDKGNYQTAIDRAVNRLQANPNNKKAKDVLLDGYRVASNYSLKRIEQFKRSTDTYKWEKIFNEYAVLNSYYRDIQRCPACMDLITPTEYMVEQDNAAQQAANVQLALGKDALAMKTIETGRQAYTHFQSALRFSNNLPKIDSLLDEARYMGTLRVLIEPIPIHSRSLELTNEYFENRMFEYFKSYSQNRFLDFYTPDEAEQYDVQPDQVILMEFDDFVLGQALIESKTVEVSRDSVVVGTYTDKEDVTHDVYGTVEAEFSRHKKTLASSGVLNFEIKDAYSNSTVVHRKLISEDVWIHEWASYNGDKRALTKEELALTKEKELPPPPAQVLFSSFIDRIYSQVIDQVQRSYRGSEL</sequence>
<name>A0A1I0M7Z4_9BACT</name>
<dbReference type="AlphaFoldDB" id="A0A1I0M7Z4"/>
<dbReference type="Proteomes" id="UP000199437">
    <property type="component" value="Unassembled WGS sequence"/>
</dbReference>
<proteinExistence type="predicted"/>
<evidence type="ECO:0008006" key="4">
    <source>
        <dbReference type="Google" id="ProtNLM"/>
    </source>
</evidence>
<reference evidence="3" key="1">
    <citation type="submission" date="2016-10" db="EMBL/GenBank/DDBJ databases">
        <authorList>
            <person name="Varghese N."/>
            <person name="Submissions S."/>
        </authorList>
    </citation>
    <scope>NUCLEOTIDE SEQUENCE [LARGE SCALE GENOMIC DNA]</scope>
    <source>
        <strain evidence="3">CGMCC 1.12402</strain>
    </source>
</reference>
<feature type="chain" id="PRO_5011480799" description="Lipoprotein" evidence="1">
    <location>
        <begin position="27"/>
        <end position="382"/>
    </location>
</feature>
<evidence type="ECO:0000256" key="1">
    <source>
        <dbReference type="SAM" id="SignalP"/>
    </source>
</evidence>
<evidence type="ECO:0000313" key="2">
    <source>
        <dbReference type="EMBL" id="SEV84074.1"/>
    </source>
</evidence>
<feature type="signal peptide" evidence="1">
    <location>
        <begin position="1"/>
        <end position="26"/>
    </location>
</feature>
<evidence type="ECO:0000313" key="3">
    <source>
        <dbReference type="Proteomes" id="UP000199437"/>
    </source>
</evidence>
<dbReference type="RefSeq" id="WP_090256453.1">
    <property type="nucleotide sequence ID" value="NZ_FOIR01000001.1"/>
</dbReference>
<keyword evidence="1" id="KW-0732">Signal</keyword>
<dbReference type="OrthoDB" id="1489643at2"/>
<dbReference type="EMBL" id="FOIR01000001">
    <property type="protein sequence ID" value="SEV84074.1"/>
    <property type="molecule type" value="Genomic_DNA"/>
</dbReference>
<keyword evidence="3" id="KW-1185">Reference proteome</keyword>
<dbReference type="PROSITE" id="PS51257">
    <property type="entry name" value="PROKAR_LIPOPROTEIN"/>
    <property type="match status" value="1"/>
</dbReference>
<dbReference type="GeneID" id="99984887"/>
<gene>
    <name evidence="2" type="ORF">SAMN05216290_0123</name>
</gene>